<dbReference type="EMBL" id="JAFBFC010000004">
    <property type="protein sequence ID" value="MBM7703419.1"/>
    <property type="molecule type" value="Genomic_DNA"/>
</dbReference>
<sequence>MFNYPSYHTPYFGPGQVLIPVKSQLGLGIPKPKPPLVEPMWGPPTCPNTPIPKQPSTPTVATIPVPGSGSNNTTNFPSHPIPGTILIPSSP</sequence>
<evidence type="ECO:0000313" key="3">
    <source>
        <dbReference type="Proteomes" id="UP000809829"/>
    </source>
</evidence>
<organism evidence="2 3">
    <name type="scientific">Priestia iocasae</name>
    <dbReference type="NCBI Taxonomy" id="2291674"/>
    <lineage>
        <taxon>Bacteria</taxon>
        <taxon>Bacillati</taxon>
        <taxon>Bacillota</taxon>
        <taxon>Bacilli</taxon>
        <taxon>Bacillales</taxon>
        <taxon>Bacillaceae</taxon>
        <taxon>Priestia</taxon>
    </lineage>
</organism>
<name>A0ABS2QVA1_9BACI</name>
<keyword evidence="3" id="KW-1185">Reference proteome</keyword>
<feature type="compositionally biased region" description="Pro residues" evidence="1">
    <location>
        <begin position="42"/>
        <end position="55"/>
    </location>
</feature>
<accession>A0ABS2QVA1</accession>
<comment type="caution">
    <text evidence="2">The sequence shown here is derived from an EMBL/GenBank/DDBJ whole genome shotgun (WGS) entry which is preliminary data.</text>
</comment>
<gene>
    <name evidence="2" type="ORF">JOC83_002268</name>
</gene>
<reference evidence="2 3" key="1">
    <citation type="submission" date="2021-01" db="EMBL/GenBank/DDBJ databases">
        <title>Genomic Encyclopedia of Type Strains, Phase IV (KMG-IV): sequencing the most valuable type-strain genomes for metagenomic binning, comparative biology and taxonomic classification.</title>
        <authorList>
            <person name="Goeker M."/>
        </authorList>
    </citation>
    <scope>NUCLEOTIDE SEQUENCE [LARGE SCALE GENOMIC DNA]</scope>
    <source>
        <strain evidence="2 3">DSM 104297</strain>
    </source>
</reference>
<protein>
    <submittedName>
        <fullName evidence="2">Uncharacterized protein</fullName>
    </submittedName>
</protein>
<evidence type="ECO:0000256" key="1">
    <source>
        <dbReference type="SAM" id="MobiDB-lite"/>
    </source>
</evidence>
<feature type="region of interest" description="Disordered" evidence="1">
    <location>
        <begin position="42"/>
        <end position="91"/>
    </location>
</feature>
<proteinExistence type="predicted"/>
<dbReference type="Proteomes" id="UP000809829">
    <property type="component" value="Unassembled WGS sequence"/>
</dbReference>
<evidence type="ECO:0000313" key="2">
    <source>
        <dbReference type="EMBL" id="MBM7703419.1"/>
    </source>
</evidence>
<feature type="compositionally biased region" description="Polar residues" evidence="1">
    <location>
        <begin position="68"/>
        <end position="77"/>
    </location>
</feature>